<organism evidence="2 3">
    <name type="scientific">Prauserella isguenensis</name>
    <dbReference type="NCBI Taxonomy" id="1470180"/>
    <lineage>
        <taxon>Bacteria</taxon>
        <taxon>Bacillati</taxon>
        <taxon>Actinomycetota</taxon>
        <taxon>Actinomycetes</taxon>
        <taxon>Pseudonocardiales</taxon>
        <taxon>Pseudonocardiaceae</taxon>
        <taxon>Prauserella</taxon>
    </lineage>
</organism>
<dbReference type="EMBL" id="JACHWU010000003">
    <property type="protein sequence ID" value="MBB3051821.1"/>
    <property type="molecule type" value="Genomic_DNA"/>
</dbReference>
<name>A0A839S173_9PSEU</name>
<evidence type="ECO:0000313" key="3">
    <source>
        <dbReference type="Proteomes" id="UP000550714"/>
    </source>
</evidence>
<comment type="caution">
    <text evidence="2">The sequence shown here is derived from an EMBL/GenBank/DDBJ whole genome shotgun (WGS) entry which is preliminary data.</text>
</comment>
<proteinExistence type="predicted"/>
<sequence>MTENHDLAPEPDVDEQRRPAVDDIEHGEFSGDTEAGSEPGPAGVSVPMDADPADVAEQAAPVDLDDDEYR</sequence>
<accession>A0A839S173</accession>
<keyword evidence="3" id="KW-1185">Reference proteome</keyword>
<gene>
    <name evidence="2" type="ORF">FHS23_002850</name>
</gene>
<evidence type="ECO:0000256" key="1">
    <source>
        <dbReference type="SAM" id="MobiDB-lite"/>
    </source>
</evidence>
<feature type="region of interest" description="Disordered" evidence="1">
    <location>
        <begin position="1"/>
        <end position="70"/>
    </location>
</feature>
<reference evidence="2 3" key="1">
    <citation type="submission" date="2020-08" db="EMBL/GenBank/DDBJ databases">
        <title>Genomic Encyclopedia of Type Strains, Phase III (KMG-III): the genomes of soil and plant-associated and newly described type strains.</title>
        <authorList>
            <person name="Whitman W."/>
        </authorList>
    </citation>
    <scope>NUCLEOTIDE SEQUENCE [LARGE SCALE GENOMIC DNA]</scope>
    <source>
        <strain evidence="2 3">CECT 8577</strain>
    </source>
</reference>
<dbReference type="AlphaFoldDB" id="A0A839S173"/>
<feature type="compositionally biased region" description="Basic and acidic residues" evidence="1">
    <location>
        <begin position="1"/>
        <end position="29"/>
    </location>
</feature>
<dbReference type="RefSeq" id="WP_183654669.1">
    <property type="nucleotide sequence ID" value="NZ_JACHWU010000003.1"/>
</dbReference>
<evidence type="ECO:0000313" key="2">
    <source>
        <dbReference type="EMBL" id="MBB3051821.1"/>
    </source>
</evidence>
<protein>
    <submittedName>
        <fullName evidence="2">Uncharacterized protein</fullName>
    </submittedName>
</protein>
<dbReference type="Proteomes" id="UP000550714">
    <property type="component" value="Unassembled WGS sequence"/>
</dbReference>